<organism evidence="5 7">
    <name type="scientific">Eisenbergiella massiliensis</name>
    <dbReference type="NCBI Taxonomy" id="1720294"/>
    <lineage>
        <taxon>Bacteria</taxon>
        <taxon>Bacillati</taxon>
        <taxon>Bacillota</taxon>
        <taxon>Clostridia</taxon>
        <taxon>Lachnospirales</taxon>
        <taxon>Lachnospiraceae</taxon>
        <taxon>Eisenbergiella</taxon>
    </lineage>
</organism>
<dbReference type="GeneID" id="97989267"/>
<dbReference type="GO" id="GO:0003677">
    <property type="term" value="F:DNA binding"/>
    <property type="evidence" value="ECO:0007669"/>
    <property type="project" value="UniProtKB-KW"/>
</dbReference>
<dbReference type="SMART" id="SM00530">
    <property type="entry name" value="HTH_XRE"/>
    <property type="match status" value="1"/>
</dbReference>
<dbReference type="Pfam" id="PF01381">
    <property type="entry name" value="HTH_3"/>
    <property type="match status" value="1"/>
</dbReference>
<accession>A0A3E3IV58</accession>
<feature type="transmembrane region" description="Helical" evidence="2">
    <location>
        <begin position="210"/>
        <end position="235"/>
    </location>
</feature>
<dbReference type="AlphaFoldDB" id="A0A3E3IV58"/>
<evidence type="ECO:0000313" key="6">
    <source>
        <dbReference type="Proteomes" id="UP000260812"/>
    </source>
</evidence>
<reference evidence="5 7" key="1">
    <citation type="submission" date="2018-08" db="EMBL/GenBank/DDBJ databases">
        <title>A genome reference for cultivated species of the human gut microbiota.</title>
        <authorList>
            <person name="Zou Y."/>
            <person name="Xue W."/>
            <person name="Luo G."/>
        </authorList>
    </citation>
    <scope>NUCLEOTIDE SEQUENCE [LARGE SCALE GENOMIC DNA]</scope>
    <source>
        <strain evidence="5 7">AF26-4BH</strain>
        <strain evidence="4">TF05-5AC</strain>
    </source>
</reference>
<dbReference type="EMBL" id="QVLV01000018">
    <property type="protein sequence ID" value="RGE57083.1"/>
    <property type="molecule type" value="Genomic_DNA"/>
</dbReference>
<dbReference type="PANTHER" id="PTHR46558">
    <property type="entry name" value="TRACRIPTIONAL REGULATORY PROTEIN-RELATED-RELATED"/>
    <property type="match status" value="1"/>
</dbReference>
<dbReference type="InterPro" id="IPR010982">
    <property type="entry name" value="Lambda_DNA-bd_dom_sf"/>
</dbReference>
<feature type="transmembrane region" description="Helical" evidence="2">
    <location>
        <begin position="120"/>
        <end position="141"/>
    </location>
</feature>
<dbReference type="SUPFAM" id="SSF47413">
    <property type="entry name" value="lambda repressor-like DNA-binding domains"/>
    <property type="match status" value="1"/>
</dbReference>
<dbReference type="CDD" id="cd00093">
    <property type="entry name" value="HTH_XRE"/>
    <property type="match status" value="1"/>
</dbReference>
<evidence type="ECO:0000256" key="1">
    <source>
        <dbReference type="ARBA" id="ARBA00023125"/>
    </source>
</evidence>
<feature type="transmembrane region" description="Helical" evidence="2">
    <location>
        <begin position="176"/>
        <end position="198"/>
    </location>
</feature>
<dbReference type="Proteomes" id="UP000261166">
    <property type="component" value="Unassembled WGS sequence"/>
</dbReference>
<feature type="domain" description="HTH cro/C1-type" evidence="3">
    <location>
        <begin position="9"/>
        <end position="61"/>
    </location>
</feature>
<evidence type="ECO:0000259" key="3">
    <source>
        <dbReference type="PROSITE" id="PS50943"/>
    </source>
</evidence>
<protein>
    <submittedName>
        <fullName evidence="5">XRE family transcriptional regulator</fullName>
    </submittedName>
</protein>
<proteinExistence type="predicted"/>
<name>A0A3E3IV58_9FIRM</name>
<keyword evidence="1" id="KW-0238">DNA-binding</keyword>
<evidence type="ECO:0000313" key="4">
    <source>
        <dbReference type="EMBL" id="RGE57083.1"/>
    </source>
</evidence>
<dbReference type="InterPro" id="IPR001387">
    <property type="entry name" value="Cro/C1-type_HTH"/>
</dbReference>
<dbReference type="PANTHER" id="PTHR46558:SF13">
    <property type="entry name" value="HTH-TYPE TRANSCRIPTIONAL REGULATOR IMMR"/>
    <property type="match status" value="1"/>
</dbReference>
<feature type="transmembrane region" description="Helical" evidence="2">
    <location>
        <begin position="96"/>
        <end position="114"/>
    </location>
</feature>
<sequence>MNLGEKIFKLRKEKGLSQEALAEQIGTTRQAVSKWENNQGFPETEKLLQLSNIFEVSTDFLLKDAKTEKSADEKGYYVSREMAEAYIISEKKVSRYVGTGFMFWALAGIPYVMFPAGTTWRLLGMALCVVAGIISVVFAMFSEEAKYKILKQEPLLFDYEYLKELSKEYAFRKKRYVAVAIPCTVLFIIGVLVLGFTARGYIAWSDFHSFVFLGFAAGIFGFVYSAGVMEAYELLVENEQYSSRIFFRIKRKIKEKLDRI</sequence>
<dbReference type="EMBL" id="QVLU01000013">
    <property type="protein sequence ID" value="RGE70903.1"/>
    <property type="molecule type" value="Genomic_DNA"/>
</dbReference>
<keyword evidence="6" id="KW-1185">Reference proteome</keyword>
<keyword evidence="2" id="KW-1133">Transmembrane helix</keyword>
<keyword evidence="2" id="KW-0812">Transmembrane</keyword>
<dbReference type="RefSeq" id="WP_025491254.1">
    <property type="nucleotide sequence ID" value="NZ_CALBAU010000308.1"/>
</dbReference>
<keyword evidence="2" id="KW-0472">Membrane</keyword>
<evidence type="ECO:0000313" key="5">
    <source>
        <dbReference type="EMBL" id="RGE70903.1"/>
    </source>
</evidence>
<dbReference type="PROSITE" id="PS50943">
    <property type="entry name" value="HTH_CROC1"/>
    <property type="match status" value="1"/>
</dbReference>
<dbReference type="Gene3D" id="1.10.260.40">
    <property type="entry name" value="lambda repressor-like DNA-binding domains"/>
    <property type="match status" value="1"/>
</dbReference>
<comment type="caution">
    <text evidence="5">The sequence shown here is derived from an EMBL/GenBank/DDBJ whole genome shotgun (WGS) entry which is preliminary data.</text>
</comment>
<gene>
    <name evidence="5" type="ORF">DWY69_15385</name>
    <name evidence="4" type="ORF">DXC51_20970</name>
</gene>
<evidence type="ECO:0000313" key="7">
    <source>
        <dbReference type="Proteomes" id="UP000261166"/>
    </source>
</evidence>
<dbReference type="Proteomes" id="UP000260812">
    <property type="component" value="Unassembled WGS sequence"/>
</dbReference>
<dbReference type="OrthoDB" id="9801008at2"/>
<evidence type="ECO:0000256" key="2">
    <source>
        <dbReference type="SAM" id="Phobius"/>
    </source>
</evidence>